<dbReference type="AlphaFoldDB" id="A0A2Z7BAH6"/>
<dbReference type="Gene3D" id="1.25.40.10">
    <property type="entry name" value="Tetratricopeptide repeat domain"/>
    <property type="match status" value="2"/>
</dbReference>
<feature type="repeat" description="PPR" evidence="2">
    <location>
        <begin position="315"/>
        <end position="349"/>
    </location>
</feature>
<sequence length="413" mass="46964">MREGLMASLVCNLLPFPSPICMYSQSPTSIRHFPSMVASLFQDPLRFKRKMSRLYQQLALSCINGVEGCGISEEEEKKMKSKWVRKGFNSTEEQRQDVSQLPSKMSNRCKALMRKIICFSREDGSVPVMLNAWVKSTKPRRTDWLSILKELERLNHPLYFEILEHALTEESFEANIRDYTKAIHFCGKDNRLSDAERLLLAMKTRGFICDQVTLTALVHMYSKAGDLKLAQDSFEEMRLLGVPLDKRSYGSMIMAYIRAGMFQDGETLLRETEVKEVFAGREVYKALLRSYSMAGDSHGAQRVFDAIQWAGITPDDKVCALLINAYVVSGKTCEARIAFDNMRRAGLEPNDKCVALVLAAYEKENRVSEALEFLTELERASLVLGKEASQLLAEWFRGLGVVEEVELVLRDFV</sequence>
<dbReference type="PROSITE" id="PS51375">
    <property type="entry name" value="PPR"/>
    <property type="match status" value="3"/>
</dbReference>
<evidence type="ECO:0000256" key="1">
    <source>
        <dbReference type="ARBA" id="ARBA00022737"/>
    </source>
</evidence>
<dbReference type="Proteomes" id="UP000250235">
    <property type="component" value="Unassembled WGS sequence"/>
</dbReference>
<proteinExistence type="predicted"/>
<dbReference type="OrthoDB" id="185373at2759"/>
<dbReference type="PANTHER" id="PTHR46862">
    <property type="entry name" value="OS07G0661900 PROTEIN"/>
    <property type="match status" value="1"/>
</dbReference>
<accession>A0A2Z7BAH6</accession>
<gene>
    <name evidence="3" type="ORF">F511_31385</name>
</gene>
<feature type="repeat" description="PPR" evidence="2">
    <location>
        <begin position="280"/>
        <end position="314"/>
    </location>
</feature>
<evidence type="ECO:0008006" key="5">
    <source>
        <dbReference type="Google" id="ProtNLM"/>
    </source>
</evidence>
<keyword evidence="4" id="KW-1185">Reference proteome</keyword>
<dbReference type="Pfam" id="PF13812">
    <property type="entry name" value="PPR_3"/>
    <property type="match status" value="1"/>
</dbReference>
<dbReference type="EMBL" id="KV007749">
    <property type="protein sequence ID" value="KZV31075.1"/>
    <property type="molecule type" value="Genomic_DNA"/>
</dbReference>
<keyword evidence="1" id="KW-0677">Repeat</keyword>
<dbReference type="PANTHER" id="PTHR46862:SF3">
    <property type="entry name" value="OS07G0661900 PROTEIN"/>
    <property type="match status" value="1"/>
</dbReference>
<dbReference type="InterPro" id="IPR002885">
    <property type="entry name" value="PPR_rpt"/>
</dbReference>
<feature type="repeat" description="PPR" evidence="2">
    <location>
        <begin position="210"/>
        <end position="244"/>
    </location>
</feature>
<evidence type="ECO:0000313" key="3">
    <source>
        <dbReference type="EMBL" id="KZV31075.1"/>
    </source>
</evidence>
<organism evidence="3 4">
    <name type="scientific">Dorcoceras hygrometricum</name>
    <dbReference type="NCBI Taxonomy" id="472368"/>
    <lineage>
        <taxon>Eukaryota</taxon>
        <taxon>Viridiplantae</taxon>
        <taxon>Streptophyta</taxon>
        <taxon>Embryophyta</taxon>
        <taxon>Tracheophyta</taxon>
        <taxon>Spermatophyta</taxon>
        <taxon>Magnoliopsida</taxon>
        <taxon>eudicotyledons</taxon>
        <taxon>Gunneridae</taxon>
        <taxon>Pentapetalae</taxon>
        <taxon>asterids</taxon>
        <taxon>lamiids</taxon>
        <taxon>Lamiales</taxon>
        <taxon>Gesneriaceae</taxon>
        <taxon>Didymocarpoideae</taxon>
        <taxon>Trichosporeae</taxon>
        <taxon>Loxocarpinae</taxon>
        <taxon>Dorcoceras</taxon>
    </lineage>
</organism>
<protein>
    <recommendedName>
        <fullName evidence="5">Pentatricopeptide repeat-containing protein</fullName>
    </recommendedName>
</protein>
<name>A0A2Z7BAH6_9LAMI</name>
<reference evidence="3 4" key="1">
    <citation type="journal article" date="2015" name="Proc. Natl. Acad. Sci. U.S.A.">
        <title>The resurrection genome of Boea hygrometrica: A blueprint for survival of dehydration.</title>
        <authorList>
            <person name="Xiao L."/>
            <person name="Yang G."/>
            <person name="Zhang L."/>
            <person name="Yang X."/>
            <person name="Zhao S."/>
            <person name="Ji Z."/>
            <person name="Zhou Q."/>
            <person name="Hu M."/>
            <person name="Wang Y."/>
            <person name="Chen M."/>
            <person name="Xu Y."/>
            <person name="Jin H."/>
            <person name="Xiao X."/>
            <person name="Hu G."/>
            <person name="Bao F."/>
            <person name="Hu Y."/>
            <person name="Wan P."/>
            <person name="Li L."/>
            <person name="Deng X."/>
            <person name="Kuang T."/>
            <person name="Xiang C."/>
            <person name="Zhu J.K."/>
            <person name="Oliver M.J."/>
            <person name="He Y."/>
        </authorList>
    </citation>
    <scope>NUCLEOTIDE SEQUENCE [LARGE SCALE GENOMIC DNA]</scope>
    <source>
        <strain evidence="4">cv. XS01</strain>
    </source>
</reference>
<evidence type="ECO:0000313" key="4">
    <source>
        <dbReference type="Proteomes" id="UP000250235"/>
    </source>
</evidence>
<dbReference type="InterPro" id="IPR011990">
    <property type="entry name" value="TPR-like_helical_dom_sf"/>
</dbReference>
<dbReference type="Pfam" id="PF01535">
    <property type="entry name" value="PPR"/>
    <property type="match status" value="2"/>
</dbReference>
<evidence type="ECO:0000256" key="2">
    <source>
        <dbReference type="PROSITE-ProRule" id="PRU00708"/>
    </source>
</evidence>